<dbReference type="EMBL" id="LKPO01000008">
    <property type="protein sequence ID" value="OLF95643.1"/>
    <property type="molecule type" value="Genomic_DNA"/>
</dbReference>
<keyword evidence="1" id="KW-0472">Membrane</keyword>
<feature type="transmembrane region" description="Helical" evidence="1">
    <location>
        <begin position="32"/>
        <end position="52"/>
    </location>
</feature>
<evidence type="ECO:0000313" key="3">
    <source>
        <dbReference type="Proteomes" id="UP000185604"/>
    </source>
</evidence>
<reference evidence="2 3" key="1">
    <citation type="journal article" date="2016" name="Front. Microbiol.">
        <title>High-Level Heat Resistance of Spores of Bacillus amyloliquefaciens and Bacillus licheniformis Results from the Presence of a spoVA Operon in a Tn1546 Transposon.</title>
        <authorList>
            <person name="Berendsen E.M."/>
            <person name="Koning R.A."/>
            <person name="Boekhorst J."/>
            <person name="de Jong A."/>
            <person name="Kuipers O.P."/>
            <person name="Wells-Bennik M.H."/>
        </authorList>
    </citation>
    <scope>NUCLEOTIDE SEQUENCE [LARGE SCALE GENOMIC DNA]</scope>
    <source>
        <strain evidence="2 3">B4121</strain>
    </source>
</reference>
<protein>
    <recommendedName>
        <fullName evidence="4">DUF4234 domain-containing protein</fullName>
    </recommendedName>
</protein>
<organism evidence="2 3">
    <name type="scientific">Bacillus paralicheniformis</name>
    <dbReference type="NCBI Taxonomy" id="1648923"/>
    <lineage>
        <taxon>Bacteria</taxon>
        <taxon>Bacillati</taxon>
        <taxon>Bacillota</taxon>
        <taxon>Bacilli</taxon>
        <taxon>Bacillales</taxon>
        <taxon>Bacillaceae</taxon>
        <taxon>Bacillus</taxon>
    </lineage>
</organism>
<feature type="transmembrane region" description="Helical" evidence="1">
    <location>
        <begin position="72"/>
        <end position="91"/>
    </location>
</feature>
<keyword evidence="1" id="KW-1133">Transmembrane helix</keyword>
<proteinExistence type="predicted"/>
<evidence type="ECO:0000256" key="1">
    <source>
        <dbReference type="SAM" id="Phobius"/>
    </source>
</evidence>
<accession>A0A7Z0WYX5</accession>
<evidence type="ECO:0000313" key="2">
    <source>
        <dbReference type="EMBL" id="OLF95643.1"/>
    </source>
</evidence>
<dbReference type="Proteomes" id="UP000185604">
    <property type="component" value="Unassembled WGS sequence"/>
</dbReference>
<keyword evidence="1" id="KW-0812">Transmembrane</keyword>
<sequence>MTRIKRPGRTVLRKEECFSMSKELEEFPKIKAIYAVLLTIITSGIYIPYWFLSRRKNLERCQIKLPYVAIKVTLLLSVFSILEPFWTFYSITFQREELLPYSNSILLLPLRPGHSFLPQLSFLLFWTINLVSVFKVRKSFMRFSKKPVNGFWTFILNVSYLQHITNQHSLVVQGKREVV</sequence>
<name>A0A7Z0WYX5_9BACI</name>
<gene>
    <name evidence="2" type="ORF">B4121_1205</name>
</gene>
<comment type="caution">
    <text evidence="2">The sequence shown here is derived from an EMBL/GenBank/DDBJ whole genome shotgun (WGS) entry which is preliminary data.</text>
</comment>
<feature type="transmembrane region" description="Helical" evidence="1">
    <location>
        <begin position="116"/>
        <end position="136"/>
    </location>
</feature>
<evidence type="ECO:0008006" key="4">
    <source>
        <dbReference type="Google" id="ProtNLM"/>
    </source>
</evidence>
<dbReference type="AlphaFoldDB" id="A0A7Z0WYX5"/>